<dbReference type="GO" id="GO:0016042">
    <property type="term" value="P:lipid catabolic process"/>
    <property type="evidence" value="ECO:0007669"/>
    <property type="project" value="UniProtKB-KW"/>
</dbReference>
<name>A0A2K3L8X0_TRIPR</name>
<feature type="short sequence motif" description="DGA/G" evidence="4">
    <location>
        <begin position="43"/>
        <end position="45"/>
    </location>
</feature>
<evidence type="ECO:0000313" key="8">
    <source>
        <dbReference type="Proteomes" id="UP000236291"/>
    </source>
</evidence>
<dbReference type="InterPro" id="IPR000489">
    <property type="entry name" value="Pterin-binding_dom"/>
</dbReference>
<dbReference type="Proteomes" id="UP000236291">
    <property type="component" value="Unassembled WGS sequence"/>
</dbReference>
<dbReference type="PANTHER" id="PTHR32176:SF33">
    <property type="entry name" value="PATATIN"/>
    <property type="match status" value="1"/>
</dbReference>
<dbReference type="AlphaFoldDB" id="A0A2K3L8X0"/>
<evidence type="ECO:0000313" key="7">
    <source>
        <dbReference type="EMBL" id="PNX74979.1"/>
    </source>
</evidence>
<comment type="caution">
    <text evidence="7">The sequence shown here is derived from an EMBL/GenBank/DDBJ whole genome shotgun (WGS) entry which is preliminary data.</text>
</comment>
<comment type="caution">
    <text evidence="4">Lacks conserved residue(s) required for the propagation of feature annotation.</text>
</comment>
<accession>A0A2K3L8X0</accession>
<dbReference type="InterPro" id="IPR016035">
    <property type="entry name" value="Acyl_Trfase/lysoPLipase"/>
</dbReference>
<dbReference type="PANTHER" id="PTHR32176">
    <property type="entry name" value="XYLOSE ISOMERASE"/>
    <property type="match status" value="1"/>
</dbReference>
<dbReference type="GO" id="GO:0004620">
    <property type="term" value="F:phospholipase activity"/>
    <property type="evidence" value="ECO:0007669"/>
    <property type="project" value="TreeGrafter"/>
</dbReference>
<dbReference type="PROSITE" id="PS51635">
    <property type="entry name" value="PNPLA"/>
    <property type="match status" value="1"/>
</dbReference>
<dbReference type="InterPro" id="IPR002641">
    <property type="entry name" value="PNPLA_dom"/>
</dbReference>
<comment type="similarity">
    <text evidence="1">Belongs to the patatin family.</text>
</comment>
<evidence type="ECO:0000256" key="2">
    <source>
        <dbReference type="ARBA" id="ARBA00022963"/>
    </source>
</evidence>
<dbReference type="GO" id="GO:0042558">
    <property type="term" value="P:pteridine-containing compound metabolic process"/>
    <property type="evidence" value="ECO:0007669"/>
    <property type="project" value="InterPro"/>
</dbReference>
<sequence>MQVNKVPSLNAKLSDIALGTSAAPTLLPPIYFKNGDEEFNLVDGALVASNPALLAVNEVIQQLNEKNSDFIPMKAKEPTKILLLSLGCGITPDPRKINANVAKYFPATLWIPLVAKGLASAVGDINEYHLQTVFSSLQSPKNYLRIEEYDLAKSTSSPDNVTKENLENLVRAGENLLKQPVKVIDVNSFDPQENQNDGTNAEALERLAEILYKEKQLRLEMKSMEIIKSMKKMGRPFIEAI</sequence>
<evidence type="ECO:0000256" key="3">
    <source>
        <dbReference type="ARBA" id="ARBA00023098"/>
    </source>
</evidence>
<organism evidence="7 8">
    <name type="scientific">Trifolium pratense</name>
    <name type="common">Red clover</name>
    <dbReference type="NCBI Taxonomy" id="57577"/>
    <lineage>
        <taxon>Eukaryota</taxon>
        <taxon>Viridiplantae</taxon>
        <taxon>Streptophyta</taxon>
        <taxon>Embryophyta</taxon>
        <taxon>Tracheophyta</taxon>
        <taxon>Spermatophyta</taxon>
        <taxon>Magnoliopsida</taxon>
        <taxon>eudicotyledons</taxon>
        <taxon>Gunneridae</taxon>
        <taxon>Pentapetalae</taxon>
        <taxon>rosids</taxon>
        <taxon>fabids</taxon>
        <taxon>Fabales</taxon>
        <taxon>Fabaceae</taxon>
        <taxon>Papilionoideae</taxon>
        <taxon>50 kb inversion clade</taxon>
        <taxon>NPAAA clade</taxon>
        <taxon>Hologalegina</taxon>
        <taxon>IRL clade</taxon>
        <taxon>Trifolieae</taxon>
        <taxon>Trifolium</taxon>
    </lineage>
</organism>
<evidence type="ECO:0000256" key="1">
    <source>
        <dbReference type="ARBA" id="ARBA00010240"/>
    </source>
</evidence>
<keyword evidence="2" id="KW-0442">Lipid degradation</keyword>
<reference evidence="7 8" key="2">
    <citation type="journal article" date="2017" name="Front. Plant Sci.">
        <title>Gene Classification and Mining of Molecular Markers Useful in Red Clover (Trifolium pratense) Breeding.</title>
        <authorList>
            <person name="Istvanek J."/>
            <person name="Dluhosova J."/>
            <person name="Dluhos P."/>
            <person name="Patkova L."/>
            <person name="Nedelnik J."/>
            <person name="Repkova J."/>
        </authorList>
    </citation>
    <scope>NUCLEOTIDE SEQUENCE [LARGE SCALE GENOMIC DNA]</scope>
    <source>
        <strain evidence="8">cv. Tatra</strain>
        <tissue evidence="7">Young leaves</tissue>
    </source>
</reference>
<dbReference type="STRING" id="57577.A0A2K3L8X0"/>
<feature type="domain" description="Pterin-binding" evidence="5">
    <location>
        <begin position="143"/>
        <end position="241"/>
    </location>
</feature>
<proteinExistence type="inferred from homology"/>
<evidence type="ECO:0000256" key="4">
    <source>
        <dbReference type="PROSITE-ProRule" id="PRU01161"/>
    </source>
</evidence>
<protein>
    <submittedName>
        <fullName evidence="7">Patatin-like phospholipase</fullName>
    </submittedName>
</protein>
<gene>
    <name evidence="7" type="ORF">L195_g030908</name>
</gene>
<keyword evidence="3" id="KW-0443">Lipid metabolism</keyword>
<evidence type="ECO:0000259" key="6">
    <source>
        <dbReference type="PROSITE" id="PS51635"/>
    </source>
</evidence>
<dbReference type="Gene3D" id="3.40.1090.10">
    <property type="entry name" value="Cytosolic phospholipase A2 catalytic domain"/>
    <property type="match status" value="1"/>
</dbReference>
<feature type="domain" description="PNPLA" evidence="6">
    <location>
        <begin position="1"/>
        <end position="56"/>
    </location>
</feature>
<reference evidence="7 8" key="1">
    <citation type="journal article" date="2014" name="Am. J. Bot.">
        <title>Genome assembly and annotation for red clover (Trifolium pratense; Fabaceae).</title>
        <authorList>
            <person name="Istvanek J."/>
            <person name="Jaros M."/>
            <person name="Krenek A."/>
            <person name="Repkova J."/>
        </authorList>
    </citation>
    <scope>NUCLEOTIDE SEQUENCE [LARGE SCALE GENOMIC DNA]</scope>
    <source>
        <strain evidence="8">cv. Tatra</strain>
        <tissue evidence="7">Young leaves</tissue>
    </source>
</reference>
<dbReference type="EMBL" id="ASHM01028344">
    <property type="protein sequence ID" value="PNX74979.1"/>
    <property type="molecule type" value="Genomic_DNA"/>
</dbReference>
<dbReference type="PROSITE" id="PS50972">
    <property type="entry name" value="PTERIN_BINDING"/>
    <property type="match status" value="1"/>
</dbReference>
<dbReference type="SUPFAM" id="SSF52151">
    <property type="entry name" value="FabD/lysophospholipase-like"/>
    <property type="match status" value="1"/>
</dbReference>
<evidence type="ECO:0000259" key="5">
    <source>
        <dbReference type="PROSITE" id="PS50972"/>
    </source>
</evidence>
<dbReference type="GO" id="GO:0047372">
    <property type="term" value="F:monoacylglycerol lipase activity"/>
    <property type="evidence" value="ECO:0007669"/>
    <property type="project" value="TreeGrafter"/>
</dbReference>